<gene>
    <name evidence="2" type="ORF">NMK71_02940</name>
</gene>
<organism evidence="2 3">
    <name type="scientific">Profundicola chukchiensis</name>
    <dbReference type="NCBI Taxonomy" id="2961959"/>
    <lineage>
        <taxon>Bacteria</taxon>
        <taxon>Pseudomonadati</taxon>
        <taxon>Bacteroidota</taxon>
        <taxon>Flavobacteriia</taxon>
        <taxon>Flavobacteriales</taxon>
        <taxon>Weeksellaceae</taxon>
        <taxon>Profundicola</taxon>
    </lineage>
</organism>
<dbReference type="AlphaFoldDB" id="A0A9X4RTS8"/>
<dbReference type="EMBL" id="JANCMU010000001">
    <property type="protein sequence ID" value="MDG4945358.1"/>
    <property type="molecule type" value="Genomic_DNA"/>
</dbReference>
<sequence length="69" mass="7878">MDQFLGFVFFLTMAVSGFWCLTFLIGIIPYWLGPGLAETRGKINADVDPETVRSKKLYEQEGVEVLYQK</sequence>
<proteinExistence type="predicted"/>
<reference evidence="2" key="1">
    <citation type="submission" date="2022-07" db="EMBL/GenBank/DDBJ databases">
        <title>Description and genome-wide analysis of Profundicola chukchiensis gen. nov., sp. nov., marine bacteria isolated from bottom sediments of the Chukchi Sea.</title>
        <authorList>
            <person name="Romanenko L."/>
            <person name="Otstavnykh N."/>
            <person name="Kurilenko V."/>
            <person name="Eremeev V."/>
            <person name="Velansky P."/>
            <person name="Mikhailov V."/>
            <person name="Isaeva M."/>
        </authorList>
    </citation>
    <scope>NUCLEOTIDE SEQUENCE</scope>
    <source>
        <strain evidence="2">KMM 9713</strain>
    </source>
</reference>
<dbReference type="RefSeq" id="WP_304416812.1">
    <property type="nucleotide sequence ID" value="NZ_JANAIE010000003.1"/>
</dbReference>
<name>A0A9X4RTS8_9FLAO</name>
<keyword evidence="1" id="KW-0472">Membrane</keyword>
<accession>A0A9X4RTS8</accession>
<feature type="transmembrane region" description="Helical" evidence="1">
    <location>
        <begin position="6"/>
        <end position="32"/>
    </location>
</feature>
<dbReference type="Proteomes" id="UP001152599">
    <property type="component" value="Unassembled WGS sequence"/>
</dbReference>
<comment type="caution">
    <text evidence="2">The sequence shown here is derived from an EMBL/GenBank/DDBJ whole genome shotgun (WGS) entry which is preliminary data.</text>
</comment>
<keyword evidence="1" id="KW-0812">Transmembrane</keyword>
<evidence type="ECO:0000313" key="3">
    <source>
        <dbReference type="Proteomes" id="UP001152599"/>
    </source>
</evidence>
<protein>
    <submittedName>
        <fullName evidence="2">Uncharacterized protein</fullName>
    </submittedName>
</protein>
<evidence type="ECO:0000313" key="2">
    <source>
        <dbReference type="EMBL" id="MDG4945358.1"/>
    </source>
</evidence>
<keyword evidence="3" id="KW-1185">Reference proteome</keyword>
<keyword evidence="1" id="KW-1133">Transmembrane helix</keyword>
<evidence type="ECO:0000256" key="1">
    <source>
        <dbReference type="SAM" id="Phobius"/>
    </source>
</evidence>